<protein>
    <submittedName>
        <fullName evidence="2">Uncharacterized protein</fullName>
    </submittedName>
</protein>
<gene>
    <name evidence="2" type="ORF">RN001_003729</name>
</gene>
<evidence type="ECO:0000256" key="1">
    <source>
        <dbReference type="SAM" id="Coils"/>
    </source>
</evidence>
<feature type="coiled-coil region" evidence="1">
    <location>
        <begin position="65"/>
        <end position="99"/>
    </location>
</feature>
<evidence type="ECO:0000313" key="3">
    <source>
        <dbReference type="Proteomes" id="UP001353858"/>
    </source>
</evidence>
<keyword evidence="1" id="KW-0175">Coiled coil</keyword>
<comment type="caution">
    <text evidence="2">The sequence shown here is derived from an EMBL/GenBank/DDBJ whole genome shotgun (WGS) entry which is preliminary data.</text>
</comment>
<organism evidence="2 3">
    <name type="scientific">Aquatica leii</name>
    <dbReference type="NCBI Taxonomy" id="1421715"/>
    <lineage>
        <taxon>Eukaryota</taxon>
        <taxon>Metazoa</taxon>
        <taxon>Ecdysozoa</taxon>
        <taxon>Arthropoda</taxon>
        <taxon>Hexapoda</taxon>
        <taxon>Insecta</taxon>
        <taxon>Pterygota</taxon>
        <taxon>Neoptera</taxon>
        <taxon>Endopterygota</taxon>
        <taxon>Coleoptera</taxon>
        <taxon>Polyphaga</taxon>
        <taxon>Elateriformia</taxon>
        <taxon>Elateroidea</taxon>
        <taxon>Lampyridae</taxon>
        <taxon>Luciolinae</taxon>
        <taxon>Aquatica</taxon>
    </lineage>
</organism>
<dbReference type="EMBL" id="JARPUR010000001">
    <property type="protein sequence ID" value="KAK4887458.1"/>
    <property type="molecule type" value="Genomic_DNA"/>
</dbReference>
<evidence type="ECO:0000313" key="2">
    <source>
        <dbReference type="EMBL" id="KAK4887458.1"/>
    </source>
</evidence>
<dbReference type="Proteomes" id="UP001353858">
    <property type="component" value="Unassembled WGS sequence"/>
</dbReference>
<reference evidence="3" key="1">
    <citation type="submission" date="2023-01" db="EMBL/GenBank/DDBJ databases">
        <title>Key to firefly adult light organ development and bioluminescence: homeobox transcription factors regulate luciferase expression and transportation to peroxisome.</title>
        <authorList>
            <person name="Fu X."/>
        </authorList>
    </citation>
    <scope>NUCLEOTIDE SEQUENCE [LARGE SCALE GENOMIC DNA]</scope>
</reference>
<sequence>MNAYTRCIKCDNVYYHKSCAQISSGCKQIEILSDCELICDQHVTKNENLQEYVSNIDNISFDQINTELRLENNVLVNEIRCLKDEIFNLKTEINALRHEYELDENFMLQPVVSVEEETITSTPVATSSKVTFKKIFKSLEVQLLKRSYSFG</sequence>
<dbReference type="AlphaFoldDB" id="A0AAN7SRP6"/>
<proteinExistence type="predicted"/>
<name>A0AAN7SRP6_9COLE</name>
<accession>A0AAN7SRP6</accession>
<keyword evidence="3" id="KW-1185">Reference proteome</keyword>